<dbReference type="AlphaFoldDB" id="A0A2A5C8L3"/>
<organism evidence="5 6">
    <name type="scientific">SAR86 cluster bacterium</name>
    <dbReference type="NCBI Taxonomy" id="2030880"/>
    <lineage>
        <taxon>Bacteria</taxon>
        <taxon>Pseudomonadati</taxon>
        <taxon>Pseudomonadota</taxon>
        <taxon>Gammaproteobacteria</taxon>
        <taxon>SAR86 cluster</taxon>
    </lineage>
</organism>
<feature type="binding site" evidence="2">
    <location>
        <begin position="249"/>
        <end position="256"/>
    </location>
    <ligand>
        <name>ATP</name>
        <dbReference type="ChEBI" id="CHEBI:30616"/>
    </ligand>
</feature>
<reference evidence="6" key="1">
    <citation type="submission" date="2017-08" db="EMBL/GenBank/DDBJ databases">
        <title>A dynamic microbial community with high functional redundancy inhabits the cold, oxic subseafloor aquifer.</title>
        <authorList>
            <person name="Tully B.J."/>
            <person name="Wheat C.G."/>
            <person name="Glazer B.T."/>
            <person name="Huber J.A."/>
        </authorList>
    </citation>
    <scope>NUCLEOTIDE SEQUENCE [LARGE SCALE GENOMIC DNA]</scope>
</reference>
<accession>A0A2A5C8L3</accession>
<dbReference type="SUPFAM" id="SSF46785">
    <property type="entry name" value="Winged helix' DNA-binding domain"/>
    <property type="match status" value="1"/>
</dbReference>
<evidence type="ECO:0000259" key="4">
    <source>
        <dbReference type="PROSITE" id="PS51459"/>
    </source>
</evidence>
<protein>
    <submittedName>
        <fullName evidence="5">Cell filamentation protein Fic</fullName>
    </submittedName>
</protein>
<keyword evidence="3" id="KW-0472">Membrane</keyword>
<gene>
    <name evidence="5" type="ORF">COA71_11925</name>
</gene>
<evidence type="ECO:0000256" key="3">
    <source>
        <dbReference type="SAM" id="Phobius"/>
    </source>
</evidence>
<comment type="caution">
    <text evidence="5">The sequence shown here is derived from an EMBL/GenBank/DDBJ whole genome shotgun (WGS) entry which is preliminary data.</text>
</comment>
<evidence type="ECO:0000256" key="1">
    <source>
        <dbReference type="PIRSR" id="PIRSR640198-1"/>
    </source>
</evidence>
<feature type="transmembrane region" description="Helical" evidence="3">
    <location>
        <begin position="12"/>
        <end position="34"/>
    </location>
</feature>
<dbReference type="InterPro" id="IPR036597">
    <property type="entry name" value="Fido-like_dom_sf"/>
</dbReference>
<sequence>MGQILITYNSIYNLEILNILLLPIDIIIVFFKIITMTVSLTPYITNNLPGSHQDKLLELVTLDAALNANIPKPIRAQTEQLLRLVNSFYSNKIEGNPTLPNEILKTQYGEKDTTKKSKGINEILSHLEIQLKLTGSILFDKDDVYDPTFMKLLHEQFFKYLPKEYLIVKDKNNKPVKDKAGKIISITPGAFRKHNVKVGDHIPPEPSQIDAYIKWYTSSYDFNKIFGTNKILAAICSHHRFSWIHPFMDGNGRVGRLLTDCQLKLAGLGGSGLWTISRGLGRDTDSYYRALSLADKSRQGDTDGRGILSDKGLISFIEYFLDTALDQVKYFSDLLDPHNLRTRIDIYFEYRARGSFTDHNGDKLAPLRIESKDIYRTLLERGDMSRAELYKILGKGESTIRPILNKMAKEHLINAPKRKDISLNLSPSSIAVIFPQLW</sequence>
<keyword evidence="2" id="KW-0547">Nucleotide-binding</keyword>
<keyword evidence="2" id="KW-0067">ATP-binding</keyword>
<evidence type="ECO:0000256" key="2">
    <source>
        <dbReference type="PIRSR" id="PIRSR640198-2"/>
    </source>
</evidence>
<dbReference type="EMBL" id="NVWI01000010">
    <property type="protein sequence ID" value="PCJ40209.1"/>
    <property type="molecule type" value="Genomic_DNA"/>
</dbReference>
<dbReference type="PANTHER" id="PTHR13504:SF38">
    <property type="entry name" value="FIDO DOMAIN-CONTAINING PROTEIN"/>
    <property type="match status" value="1"/>
</dbReference>
<feature type="domain" description="Fido" evidence="4">
    <location>
        <begin position="145"/>
        <end position="322"/>
    </location>
</feature>
<keyword evidence="3" id="KW-0812">Transmembrane</keyword>
<dbReference type="Pfam" id="PF02661">
    <property type="entry name" value="Fic"/>
    <property type="match status" value="1"/>
</dbReference>
<feature type="binding site" evidence="2">
    <location>
        <begin position="198"/>
        <end position="201"/>
    </location>
    <ligand>
        <name>ATP</name>
        <dbReference type="ChEBI" id="CHEBI:30616"/>
    </ligand>
</feature>
<dbReference type="Proteomes" id="UP000228987">
    <property type="component" value="Unassembled WGS sequence"/>
</dbReference>
<name>A0A2A5C8L3_9GAMM</name>
<proteinExistence type="predicted"/>
<keyword evidence="3" id="KW-1133">Transmembrane helix</keyword>
<dbReference type="PROSITE" id="PS51459">
    <property type="entry name" value="FIDO"/>
    <property type="match status" value="1"/>
</dbReference>
<dbReference type="InterPro" id="IPR003812">
    <property type="entry name" value="Fido"/>
</dbReference>
<dbReference type="InterPro" id="IPR036390">
    <property type="entry name" value="WH_DNA-bd_sf"/>
</dbReference>
<dbReference type="PANTHER" id="PTHR13504">
    <property type="entry name" value="FIDO DOMAIN-CONTAINING PROTEIN DDB_G0283145"/>
    <property type="match status" value="1"/>
</dbReference>
<dbReference type="GO" id="GO:0005524">
    <property type="term" value="F:ATP binding"/>
    <property type="evidence" value="ECO:0007669"/>
    <property type="project" value="UniProtKB-KW"/>
</dbReference>
<evidence type="ECO:0000313" key="6">
    <source>
        <dbReference type="Proteomes" id="UP000228987"/>
    </source>
</evidence>
<evidence type="ECO:0000313" key="5">
    <source>
        <dbReference type="EMBL" id="PCJ40209.1"/>
    </source>
</evidence>
<feature type="active site" evidence="1">
    <location>
        <position position="245"/>
    </location>
</feature>
<dbReference type="InterPro" id="IPR040198">
    <property type="entry name" value="Fido_containing"/>
</dbReference>
<dbReference type="Gene3D" id="1.10.3290.10">
    <property type="entry name" value="Fido-like domain"/>
    <property type="match status" value="1"/>
</dbReference>
<dbReference type="SUPFAM" id="SSF140931">
    <property type="entry name" value="Fic-like"/>
    <property type="match status" value="1"/>
</dbReference>